<protein>
    <submittedName>
        <fullName evidence="2">Uncharacterized protein</fullName>
    </submittedName>
</protein>
<sequence>MKKIHWVIIAVVSITLHLFAVDYMNKSLHWVIHEPPRGGDLKFYEDKNWISYDTDSKRHTRDDGSYYTISYNVGIGGRFGNTFLEILIGFIIPSFIIYRGWRVQNKSIILTKLAALEKELAEMKVG</sequence>
<dbReference type="Proteomes" id="UP000239907">
    <property type="component" value="Unassembled WGS sequence"/>
</dbReference>
<evidence type="ECO:0000313" key="2">
    <source>
        <dbReference type="EMBL" id="PQJ27448.1"/>
    </source>
</evidence>
<keyword evidence="1" id="KW-0472">Membrane</keyword>
<evidence type="ECO:0000256" key="1">
    <source>
        <dbReference type="SAM" id="Phobius"/>
    </source>
</evidence>
<keyword evidence="1" id="KW-1133">Transmembrane helix</keyword>
<organism evidence="2 3">
    <name type="scientific">Rubritalea profundi</name>
    <dbReference type="NCBI Taxonomy" id="1658618"/>
    <lineage>
        <taxon>Bacteria</taxon>
        <taxon>Pseudomonadati</taxon>
        <taxon>Verrucomicrobiota</taxon>
        <taxon>Verrucomicrobiia</taxon>
        <taxon>Verrucomicrobiales</taxon>
        <taxon>Rubritaleaceae</taxon>
        <taxon>Rubritalea</taxon>
    </lineage>
</organism>
<dbReference type="AlphaFoldDB" id="A0A2S7TXI8"/>
<comment type="caution">
    <text evidence="2">The sequence shown here is derived from an EMBL/GenBank/DDBJ whole genome shotgun (WGS) entry which is preliminary data.</text>
</comment>
<evidence type="ECO:0000313" key="3">
    <source>
        <dbReference type="Proteomes" id="UP000239907"/>
    </source>
</evidence>
<name>A0A2S7TXI8_9BACT</name>
<keyword evidence="1" id="KW-0812">Transmembrane</keyword>
<gene>
    <name evidence="2" type="ORF">BSZ32_02345</name>
</gene>
<keyword evidence="3" id="KW-1185">Reference proteome</keyword>
<accession>A0A2S7TXI8</accession>
<reference evidence="2 3" key="1">
    <citation type="submission" date="2016-12" db="EMBL/GenBank/DDBJ databases">
        <title>Study of bacterial adaptation to deep sea.</title>
        <authorList>
            <person name="Song J."/>
            <person name="Yoshizawa S."/>
            <person name="Kogure K."/>
        </authorList>
    </citation>
    <scope>NUCLEOTIDE SEQUENCE [LARGE SCALE GENOMIC DNA]</scope>
    <source>
        <strain evidence="2 3">SAORIC-165</strain>
    </source>
</reference>
<proteinExistence type="predicted"/>
<dbReference type="EMBL" id="MQWA01000001">
    <property type="protein sequence ID" value="PQJ27448.1"/>
    <property type="molecule type" value="Genomic_DNA"/>
</dbReference>
<feature type="transmembrane region" description="Helical" evidence="1">
    <location>
        <begin position="79"/>
        <end position="98"/>
    </location>
</feature>